<feature type="compositionally biased region" description="Low complexity" evidence="4">
    <location>
        <begin position="33"/>
        <end position="47"/>
    </location>
</feature>
<dbReference type="Proteomes" id="UP000011115">
    <property type="component" value="Unassembled WGS sequence"/>
</dbReference>
<feature type="compositionally biased region" description="Basic and acidic residues" evidence="4">
    <location>
        <begin position="1"/>
        <end position="18"/>
    </location>
</feature>
<evidence type="ECO:0000256" key="3">
    <source>
        <dbReference type="PROSITE-ProRule" id="PRU00259"/>
    </source>
</evidence>
<name>M1APN0_SOLTU</name>
<dbReference type="PANTHER" id="PTHR23315">
    <property type="entry name" value="U BOX DOMAIN-CONTAINING"/>
    <property type="match status" value="1"/>
</dbReference>
<dbReference type="SUPFAM" id="SSF48371">
    <property type="entry name" value="ARM repeat"/>
    <property type="match status" value="1"/>
</dbReference>
<dbReference type="InParanoid" id="M1APN0"/>
<feature type="region of interest" description="Disordered" evidence="4">
    <location>
        <begin position="1"/>
        <end position="47"/>
    </location>
</feature>
<dbReference type="FunFam" id="1.25.10.10:FF:000614">
    <property type="entry name" value="RING-type E3 ubiquitin transferase"/>
    <property type="match status" value="1"/>
</dbReference>
<reference evidence="7" key="1">
    <citation type="journal article" date="2011" name="Nature">
        <title>Genome sequence and analysis of the tuber crop potato.</title>
        <authorList>
            <consortium name="The Potato Genome Sequencing Consortium"/>
        </authorList>
    </citation>
    <scope>NUCLEOTIDE SEQUENCE [LARGE SCALE GENOMIC DNA]</scope>
    <source>
        <strain evidence="7">cv. DM1-3 516 R44</strain>
    </source>
</reference>
<keyword evidence="7" id="KW-1185">Reference proteome</keyword>
<dbReference type="PROSITE" id="PS50176">
    <property type="entry name" value="ARM_REPEAT"/>
    <property type="match status" value="1"/>
</dbReference>
<sequence length="267" mass="29320">MPGLDVEKISIKSSEERMGNSGETNSHSLIGHNRTTSASSTLSNSNFSPTIPGNGNIVFSRSADDVSESQPAAPLSVLRKEMKFQSMLETRVQNQSILHRPFQRFPIIVSSAVVERKADPLELEEQVRKLIQDLNSNSIDVERDVTAELRLLAKHNMDNRVVIANCGSINLLVNLLHSEDMKVQENAVTTLLNLSINDYRRCSIGNANAIEPLIQVLHTGSGEAKENSAATLFSLSSIEDCKMKIGRAGAFKPLVDLLENETPRGKE</sequence>
<feature type="repeat" description="ARM" evidence="3">
    <location>
        <begin position="167"/>
        <end position="209"/>
    </location>
</feature>
<feature type="domain" description="U-box" evidence="5">
    <location>
        <begin position="126"/>
        <end position="261"/>
    </location>
</feature>
<dbReference type="InterPro" id="IPR058678">
    <property type="entry name" value="ARM_PUB"/>
</dbReference>
<protein>
    <submittedName>
        <fullName evidence="6">Arm repeat-containing protein</fullName>
    </submittedName>
</protein>
<dbReference type="InterPro" id="IPR011989">
    <property type="entry name" value="ARM-like"/>
</dbReference>
<dbReference type="PANTHER" id="PTHR23315:SF7">
    <property type="entry name" value="U-BOX DOMAIN-CONTAINING PROTEIN 4"/>
    <property type="match status" value="1"/>
</dbReference>
<evidence type="ECO:0000256" key="2">
    <source>
        <dbReference type="ARBA" id="ARBA00022786"/>
    </source>
</evidence>
<proteinExistence type="predicted"/>
<dbReference type="Gene3D" id="1.25.10.10">
    <property type="entry name" value="Leucine-rich Repeat Variant"/>
    <property type="match status" value="1"/>
</dbReference>
<dbReference type="EnsemblPlants" id="PGSC0003DMT400027406">
    <property type="protein sequence ID" value="PGSC0003DMT400027406"/>
    <property type="gene ID" value="PGSC0003DMG400010570"/>
</dbReference>
<dbReference type="InterPro" id="IPR000225">
    <property type="entry name" value="Armadillo"/>
</dbReference>
<keyword evidence="2" id="KW-0833">Ubl conjugation pathway</keyword>
<evidence type="ECO:0000256" key="4">
    <source>
        <dbReference type="SAM" id="MobiDB-lite"/>
    </source>
</evidence>
<organism evidence="6 7">
    <name type="scientific">Solanum tuberosum</name>
    <name type="common">Potato</name>
    <dbReference type="NCBI Taxonomy" id="4113"/>
    <lineage>
        <taxon>Eukaryota</taxon>
        <taxon>Viridiplantae</taxon>
        <taxon>Streptophyta</taxon>
        <taxon>Embryophyta</taxon>
        <taxon>Tracheophyta</taxon>
        <taxon>Spermatophyta</taxon>
        <taxon>Magnoliopsida</taxon>
        <taxon>eudicotyledons</taxon>
        <taxon>Gunneridae</taxon>
        <taxon>Pentapetalae</taxon>
        <taxon>asterids</taxon>
        <taxon>lamiids</taxon>
        <taxon>Solanales</taxon>
        <taxon>Solanaceae</taxon>
        <taxon>Solanoideae</taxon>
        <taxon>Solaneae</taxon>
        <taxon>Solanum</taxon>
    </lineage>
</organism>
<accession>M1APN0</accession>
<reference evidence="6" key="2">
    <citation type="submission" date="2015-06" db="UniProtKB">
        <authorList>
            <consortium name="EnsemblPlants"/>
        </authorList>
    </citation>
    <scope>IDENTIFICATION</scope>
    <source>
        <strain evidence="6">DM1-3 516 R44</strain>
    </source>
</reference>
<evidence type="ECO:0000259" key="5">
    <source>
        <dbReference type="Pfam" id="PF25598"/>
    </source>
</evidence>
<keyword evidence="1" id="KW-0677">Repeat</keyword>
<evidence type="ECO:0000313" key="7">
    <source>
        <dbReference type="Proteomes" id="UP000011115"/>
    </source>
</evidence>
<dbReference type="AlphaFoldDB" id="M1APN0"/>
<evidence type="ECO:0000256" key="1">
    <source>
        <dbReference type="ARBA" id="ARBA00022737"/>
    </source>
</evidence>
<dbReference type="PaxDb" id="4113-PGSC0003DMT400027406"/>
<dbReference type="Pfam" id="PF25598">
    <property type="entry name" value="ARM_PUB"/>
    <property type="match status" value="1"/>
</dbReference>
<dbReference type="Gramene" id="PGSC0003DMT400027406">
    <property type="protein sequence ID" value="PGSC0003DMT400027406"/>
    <property type="gene ID" value="PGSC0003DMG400010570"/>
</dbReference>
<evidence type="ECO:0000313" key="6">
    <source>
        <dbReference type="EnsemblPlants" id="PGSC0003DMT400027406"/>
    </source>
</evidence>
<dbReference type="eggNOG" id="KOG0167">
    <property type="taxonomic scope" value="Eukaryota"/>
</dbReference>
<dbReference type="SMART" id="SM00185">
    <property type="entry name" value="ARM"/>
    <property type="match status" value="2"/>
</dbReference>
<dbReference type="HOGENOM" id="CLU_1043549_0_0_1"/>
<dbReference type="InterPro" id="IPR016024">
    <property type="entry name" value="ARM-type_fold"/>
</dbReference>